<organism evidence="2">
    <name type="scientific">bioreactor metagenome</name>
    <dbReference type="NCBI Taxonomy" id="1076179"/>
    <lineage>
        <taxon>unclassified sequences</taxon>
        <taxon>metagenomes</taxon>
        <taxon>ecological metagenomes</taxon>
    </lineage>
</organism>
<evidence type="ECO:0000313" key="2">
    <source>
        <dbReference type="EMBL" id="MPN12429.1"/>
    </source>
</evidence>
<proteinExistence type="predicted"/>
<protein>
    <recommendedName>
        <fullName evidence="1">RecG wedge domain-containing protein</fullName>
    </recommendedName>
</protein>
<dbReference type="AlphaFoldDB" id="A0A645FGF6"/>
<sequence length="113" mass="13415">MNINDEISTLKGIGPKIKDTLNNCGIYNILDLILYFPRDYEHILYCKVTNDLRDNNKVTVKGKVLQIKKDLYIRKNLIISSIVFINDDFTFEAKWFNQPYIKISLRLMKNMYF</sequence>
<evidence type="ECO:0000259" key="1">
    <source>
        <dbReference type="Pfam" id="PF17191"/>
    </source>
</evidence>
<dbReference type="Gene3D" id="2.40.50.140">
    <property type="entry name" value="Nucleic acid-binding proteins"/>
    <property type="match status" value="1"/>
</dbReference>
<accession>A0A645FGF6</accession>
<dbReference type="InterPro" id="IPR012340">
    <property type="entry name" value="NA-bd_OB-fold"/>
</dbReference>
<dbReference type="EMBL" id="VSSQ01058773">
    <property type="protein sequence ID" value="MPN12429.1"/>
    <property type="molecule type" value="Genomic_DNA"/>
</dbReference>
<comment type="caution">
    <text evidence="2">The sequence shown here is derived from an EMBL/GenBank/DDBJ whole genome shotgun (WGS) entry which is preliminary data.</text>
</comment>
<gene>
    <name evidence="2" type="ORF">SDC9_159747</name>
</gene>
<dbReference type="InterPro" id="IPR033454">
    <property type="entry name" value="RecG_wedge"/>
</dbReference>
<dbReference type="Pfam" id="PF17191">
    <property type="entry name" value="RecG_wedge"/>
    <property type="match status" value="1"/>
</dbReference>
<name>A0A645FGF6_9ZZZZ</name>
<feature type="domain" description="RecG wedge" evidence="1">
    <location>
        <begin position="7"/>
        <end position="112"/>
    </location>
</feature>
<dbReference type="SUPFAM" id="SSF50249">
    <property type="entry name" value="Nucleic acid-binding proteins"/>
    <property type="match status" value="1"/>
</dbReference>
<reference evidence="2" key="1">
    <citation type="submission" date="2019-08" db="EMBL/GenBank/DDBJ databases">
        <authorList>
            <person name="Kucharzyk K."/>
            <person name="Murdoch R.W."/>
            <person name="Higgins S."/>
            <person name="Loffler F."/>
        </authorList>
    </citation>
    <scope>NUCLEOTIDE SEQUENCE</scope>
</reference>